<evidence type="ECO:0000313" key="2">
    <source>
        <dbReference type="Proteomes" id="UP000054560"/>
    </source>
</evidence>
<name>A0A0L0F0W0_9EUKA</name>
<accession>A0A0L0F0W0</accession>
<dbReference type="GeneID" id="25917618"/>
<protein>
    <submittedName>
        <fullName evidence="1">Uncharacterized protein</fullName>
    </submittedName>
</protein>
<dbReference type="Proteomes" id="UP000054560">
    <property type="component" value="Unassembled WGS sequence"/>
</dbReference>
<reference evidence="1 2" key="1">
    <citation type="submission" date="2011-02" db="EMBL/GenBank/DDBJ databases">
        <title>The Genome Sequence of Sphaeroforma arctica JP610.</title>
        <authorList>
            <consortium name="The Broad Institute Genome Sequencing Platform"/>
            <person name="Russ C."/>
            <person name="Cuomo C."/>
            <person name="Young S.K."/>
            <person name="Zeng Q."/>
            <person name="Gargeya S."/>
            <person name="Alvarado L."/>
            <person name="Berlin A."/>
            <person name="Chapman S.B."/>
            <person name="Chen Z."/>
            <person name="Freedman E."/>
            <person name="Gellesch M."/>
            <person name="Goldberg J."/>
            <person name="Griggs A."/>
            <person name="Gujja S."/>
            <person name="Heilman E."/>
            <person name="Heiman D."/>
            <person name="Howarth C."/>
            <person name="Mehta T."/>
            <person name="Neiman D."/>
            <person name="Pearson M."/>
            <person name="Roberts A."/>
            <person name="Saif S."/>
            <person name="Shea T."/>
            <person name="Shenoy N."/>
            <person name="Sisk P."/>
            <person name="Stolte C."/>
            <person name="Sykes S."/>
            <person name="White J."/>
            <person name="Yandava C."/>
            <person name="Burger G."/>
            <person name="Gray M.W."/>
            <person name="Holland P.W.H."/>
            <person name="King N."/>
            <person name="Lang F.B.F."/>
            <person name="Roger A.J."/>
            <person name="Ruiz-Trillo I."/>
            <person name="Haas B."/>
            <person name="Nusbaum C."/>
            <person name="Birren B."/>
        </authorList>
    </citation>
    <scope>NUCLEOTIDE SEQUENCE [LARGE SCALE GENOMIC DNA]</scope>
    <source>
        <strain evidence="1 2">JP610</strain>
    </source>
</reference>
<keyword evidence="2" id="KW-1185">Reference proteome</keyword>
<dbReference type="RefSeq" id="XP_014144262.1">
    <property type="nucleotide sequence ID" value="XM_014288787.1"/>
</dbReference>
<sequence length="61" mass="6829">MEDDIVNTDDVTKLIVRTIQLLLNPATEDQDAGDNEMQIDSTTNIHNERLVPGLVQFLSSM</sequence>
<gene>
    <name evidence="1" type="ORF">SARC_17114</name>
</gene>
<evidence type="ECO:0000313" key="1">
    <source>
        <dbReference type="EMBL" id="KNC70360.1"/>
    </source>
</evidence>
<proteinExistence type="predicted"/>
<organism evidence="1 2">
    <name type="scientific">Sphaeroforma arctica JP610</name>
    <dbReference type="NCBI Taxonomy" id="667725"/>
    <lineage>
        <taxon>Eukaryota</taxon>
        <taxon>Ichthyosporea</taxon>
        <taxon>Ichthyophonida</taxon>
        <taxon>Sphaeroforma</taxon>
    </lineage>
</organism>
<dbReference type="AlphaFoldDB" id="A0A0L0F0W0"/>
<feature type="non-terminal residue" evidence="1">
    <location>
        <position position="61"/>
    </location>
</feature>
<dbReference type="EMBL" id="KQ251385">
    <property type="protein sequence ID" value="KNC70360.1"/>
    <property type="molecule type" value="Genomic_DNA"/>
</dbReference>